<dbReference type="EMBL" id="LVCJ01000100">
    <property type="protein sequence ID" value="OAL26629.1"/>
    <property type="molecule type" value="Genomic_DNA"/>
</dbReference>
<accession>A0A178C9I6</accession>
<feature type="compositionally biased region" description="Basic and acidic residues" evidence="1">
    <location>
        <begin position="326"/>
        <end position="356"/>
    </location>
</feature>
<comment type="caution">
    <text evidence="2">The sequence shown here is derived from an EMBL/GenBank/DDBJ whole genome shotgun (WGS) entry which is preliminary data.</text>
</comment>
<dbReference type="AlphaFoldDB" id="A0A178C9I6"/>
<dbReference type="OrthoDB" id="4367324at2759"/>
<protein>
    <submittedName>
        <fullName evidence="2">Uncharacterized protein</fullName>
    </submittedName>
</protein>
<evidence type="ECO:0000313" key="2">
    <source>
        <dbReference type="EMBL" id="OAL26629.1"/>
    </source>
</evidence>
<name>A0A178C9I6_9EURO</name>
<reference evidence="2 3" key="1">
    <citation type="submission" date="2016-03" db="EMBL/GenBank/DDBJ databases">
        <title>The draft genome sequence of Fonsecaea nubica causative agent of cutaneous subcutaneous infection in human host.</title>
        <authorList>
            <person name="Costa F."/>
            <person name="Sybren D.H."/>
            <person name="Raittz R.T."/>
            <person name="Weiss V.A."/>
            <person name="Leao A.C."/>
            <person name="Gomes R."/>
            <person name="De Souza E.M."/>
            <person name="Pedrosa F.O."/>
            <person name="Steffens M.B."/>
            <person name="Bombassaro A."/>
            <person name="Tadra-Sfeir M.Z."/>
            <person name="Moreno L.F."/>
            <person name="Najafzadeh M.J."/>
            <person name="Felipe M.S."/>
            <person name="Teixeira M."/>
            <person name="Sun J."/>
            <person name="Xi L."/>
            <person name="Castro M.A."/>
            <person name="Vicente V.A."/>
        </authorList>
    </citation>
    <scope>NUCLEOTIDE SEQUENCE [LARGE SCALE GENOMIC DNA]</scope>
    <source>
        <strain evidence="2 3">CBS 269.64</strain>
    </source>
</reference>
<dbReference type="RefSeq" id="XP_022495754.1">
    <property type="nucleotide sequence ID" value="XM_022648235.1"/>
</dbReference>
<evidence type="ECO:0000256" key="1">
    <source>
        <dbReference type="SAM" id="MobiDB-lite"/>
    </source>
</evidence>
<evidence type="ECO:0000313" key="3">
    <source>
        <dbReference type="Proteomes" id="UP000185904"/>
    </source>
</evidence>
<feature type="region of interest" description="Disordered" evidence="1">
    <location>
        <begin position="321"/>
        <end position="356"/>
    </location>
</feature>
<keyword evidence="3" id="KW-1185">Reference proteome</keyword>
<sequence>MVTIEEFLDRKNPSLDSSNTLPGPNTVSINYSIISAVEDWEEFNYQTLRNLYGDVLDYTLQSPPDQQNPTKLEAEIWDENQFSLLFSQYMLSPIRYALRQAYECCEKSWEHNPQGEFLSYINFCPGDTKLAIKWKHKWHRTDFKSWRIPPEQIQTCSGDHWNVRYGWIITEDGLTVFLTTRDSVGPGLSASRNPRTSAATPGHARVASDDTDLSSMIAPLSITTQSYRDEPPNVEYQPIKAKFVSWQEGSEGLNVKKALFMLFMLAGAPGGPKFVQTSYPPLDSWSLEGKVFRHNSTGRVCERLQPNSLLYDISGQIADPPALVEETGRHSAREGEPVAGLGKDDTRGKRRKLEPQ</sequence>
<proteinExistence type="predicted"/>
<dbReference type="Proteomes" id="UP000185904">
    <property type="component" value="Unassembled WGS sequence"/>
</dbReference>
<dbReference type="GeneID" id="34593364"/>
<organism evidence="2 3">
    <name type="scientific">Fonsecaea nubica</name>
    <dbReference type="NCBI Taxonomy" id="856822"/>
    <lineage>
        <taxon>Eukaryota</taxon>
        <taxon>Fungi</taxon>
        <taxon>Dikarya</taxon>
        <taxon>Ascomycota</taxon>
        <taxon>Pezizomycotina</taxon>
        <taxon>Eurotiomycetes</taxon>
        <taxon>Chaetothyriomycetidae</taxon>
        <taxon>Chaetothyriales</taxon>
        <taxon>Herpotrichiellaceae</taxon>
        <taxon>Fonsecaea</taxon>
    </lineage>
</organism>
<gene>
    <name evidence="2" type="ORF">AYO20_09970</name>
</gene>